<keyword evidence="5" id="KW-1185">Reference proteome</keyword>
<evidence type="ECO:0000259" key="3">
    <source>
        <dbReference type="Pfam" id="PF13768"/>
    </source>
</evidence>
<evidence type="ECO:0000313" key="5">
    <source>
        <dbReference type="Proteomes" id="UP000187735"/>
    </source>
</evidence>
<feature type="compositionally biased region" description="Gly residues" evidence="1">
    <location>
        <begin position="161"/>
        <end position="176"/>
    </location>
</feature>
<keyword evidence="2" id="KW-1133">Transmembrane helix</keyword>
<dbReference type="Proteomes" id="UP000187735">
    <property type="component" value="Chromosome"/>
</dbReference>
<dbReference type="Gene3D" id="3.40.50.410">
    <property type="entry name" value="von Willebrand factor, type A domain"/>
    <property type="match status" value="1"/>
</dbReference>
<evidence type="ECO:0000256" key="2">
    <source>
        <dbReference type="SAM" id="Phobius"/>
    </source>
</evidence>
<reference evidence="4 5" key="1">
    <citation type="journal article" date="2016" name="Front. Microbiol.">
        <title>Fuerstia marisgermanicae gen. nov., sp. nov., an Unusual Member of the Phylum Planctomycetes from the German Wadden Sea.</title>
        <authorList>
            <person name="Kohn T."/>
            <person name="Heuer A."/>
            <person name="Jogler M."/>
            <person name="Vollmers J."/>
            <person name="Boedeker C."/>
            <person name="Bunk B."/>
            <person name="Rast P."/>
            <person name="Borchert D."/>
            <person name="Glockner I."/>
            <person name="Freese H.M."/>
            <person name="Klenk H.P."/>
            <person name="Overmann J."/>
            <person name="Kaster A.K."/>
            <person name="Rohde M."/>
            <person name="Wiegand S."/>
            <person name="Jogler C."/>
        </authorList>
    </citation>
    <scope>NUCLEOTIDE SEQUENCE [LARGE SCALE GENOMIC DNA]</scope>
    <source>
        <strain evidence="4 5">NH11</strain>
    </source>
</reference>
<dbReference type="PANTHER" id="PTHR45737:SF6">
    <property type="entry name" value="VON WILLEBRAND FACTOR A DOMAIN-CONTAINING PROTEIN 5A"/>
    <property type="match status" value="1"/>
</dbReference>
<protein>
    <submittedName>
        <fullName evidence="4">Marine proteobacterial sortase target protein</fullName>
    </submittedName>
</protein>
<feature type="transmembrane region" description="Helical" evidence="2">
    <location>
        <begin position="73"/>
        <end position="94"/>
    </location>
</feature>
<accession>A0A1P8WHC9</accession>
<dbReference type="InterPro" id="IPR002035">
    <property type="entry name" value="VWF_A"/>
</dbReference>
<sequence>MPATAPLVSQCHQCAGIAAAPATGGEVAECIQCGVTFLLPQQAFANDQVNERRPELVASPAADNSSTWKLRSLAGAVSLLLNGAIFFLLGLLYFHGRPVEAPFQFSGQLLTDDADEFELVADIEAGGQSPNDDSAASDQIMLPTRFDNHNAAETSVSLKSGRGGGSGRGTGSGTGNGAGMFATSKAADSFAYVVDASGSMRGGRMQRVLWELDRSINALEPHQSFFVVFFSNKPFPMMWPNIERRLVAATDNNRKRILQWASTVSPDGGTEPQGALQQALRLKPDVVFFLTDGVIPDTTERVVRLNRKAPTIVNAICIGGGAESRMMQDIARVGGGELVIVH</sequence>
<dbReference type="SUPFAM" id="SSF53300">
    <property type="entry name" value="vWA-like"/>
    <property type="match status" value="1"/>
</dbReference>
<evidence type="ECO:0000313" key="4">
    <source>
        <dbReference type="EMBL" id="APZ93459.1"/>
    </source>
</evidence>
<dbReference type="RefSeq" id="WP_158521015.1">
    <property type="nucleotide sequence ID" value="NZ_CP017641.1"/>
</dbReference>
<keyword evidence="2" id="KW-0812">Transmembrane</keyword>
<keyword evidence="2" id="KW-0472">Membrane</keyword>
<dbReference type="EMBL" id="CP017641">
    <property type="protein sequence ID" value="APZ93459.1"/>
    <property type="molecule type" value="Genomic_DNA"/>
</dbReference>
<dbReference type="STRING" id="1891926.Fuma_03077"/>
<dbReference type="OrthoDB" id="288124at2"/>
<evidence type="ECO:0000256" key="1">
    <source>
        <dbReference type="SAM" id="MobiDB-lite"/>
    </source>
</evidence>
<proteinExistence type="predicted"/>
<dbReference type="Pfam" id="PF13768">
    <property type="entry name" value="VWA_3"/>
    <property type="match status" value="1"/>
</dbReference>
<feature type="region of interest" description="Disordered" evidence="1">
    <location>
        <begin position="154"/>
        <end position="176"/>
    </location>
</feature>
<dbReference type="AlphaFoldDB" id="A0A1P8WHC9"/>
<dbReference type="PANTHER" id="PTHR45737">
    <property type="entry name" value="VON WILLEBRAND FACTOR A DOMAIN-CONTAINING PROTEIN 5A"/>
    <property type="match status" value="1"/>
</dbReference>
<dbReference type="InterPro" id="IPR036465">
    <property type="entry name" value="vWFA_dom_sf"/>
</dbReference>
<organism evidence="4 5">
    <name type="scientific">Fuerstiella marisgermanici</name>
    <dbReference type="NCBI Taxonomy" id="1891926"/>
    <lineage>
        <taxon>Bacteria</taxon>
        <taxon>Pseudomonadati</taxon>
        <taxon>Planctomycetota</taxon>
        <taxon>Planctomycetia</taxon>
        <taxon>Planctomycetales</taxon>
        <taxon>Planctomycetaceae</taxon>
        <taxon>Fuerstiella</taxon>
    </lineage>
</organism>
<name>A0A1P8WHC9_9PLAN</name>
<gene>
    <name evidence="4" type="ORF">Fuma_03077</name>
</gene>
<feature type="domain" description="VWFA" evidence="3">
    <location>
        <begin position="193"/>
        <end position="338"/>
    </location>
</feature>
<dbReference type="KEGG" id="fmr:Fuma_03077"/>